<dbReference type="InterPro" id="IPR041492">
    <property type="entry name" value="HAD_2"/>
</dbReference>
<dbReference type="InterPro" id="IPR023214">
    <property type="entry name" value="HAD_sf"/>
</dbReference>
<protein>
    <submittedName>
        <fullName evidence="1">HAD hydrolase-like protein</fullName>
    </submittedName>
</protein>
<gene>
    <name evidence="1" type="ORF">RHODO2019_10490</name>
</gene>
<evidence type="ECO:0000313" key="1">
    <source>
        <dbReference type="EMBL" id="UZJ23643.1"/>
    </source>
</evidence>
<dbReference type="EMBL" id="CP110615">
    <property type="protein sequence ID" value="UZJ23643.1"/>
    <property type="molecule type" value="Genomic_DNA"/>
</dbReference>
<dbReference type="PANTHER" id="PTHR43434:SF20">
    <property type="entry name" value="5'-NUCLEOTIDASE"/>
    <property type="match status" value="1"/>
</dbReference>
<evidence type="ECO:0000313" key="2">
    <source>
        <dbReference type="Proteomes" id="UP001164965"/>
    </source>
</evidence>
<dbReference type="SFLD" id="SFLDG01129">
    <property type="entry name" value="C1.5:_HAD__Beta-PGM__Phosphata"/>
    <property type="match status" value="1"/>
</dbReference>
<dbReference type="RefSeq" id="WP_265381750.1">
    <property type="nucleotide sequence ID" value="NZ_CP110615.1"/>
</dbReference>
<dbReference type="Gene3D" id="1.10.150.240">
    <property type="entry name" value="Putative phosphatase, domain 2"/>
    <property type="match status" value="1"/>
</dbReference>
<dbReference type="SUPFAM" id="SSF56784">
    <property type="entry name" value="HAD-like"/>
    <property type="match status" value="1"/>
</dbReference>
<dbReference type="InterPro" id="IPR036412">
    <property type="entry name" value="HAD-like_sf"/>
</dbReference>
<dbReference type="Gene3D" id="3.40.50.1000">
    <property type="entry name" value="HAD superfamily/HAD-like"/>
    <property type="match status" value="1"/>
</dbReference>
<dbReference type="SFLD" id="SFLDS00003">
    <property type="entry name" value="Haloacid_Dehalogenase"/>
    <property type="match status" value="1"/>
</dbReference>
<dbReference type="Proteomes" id="UP001164965">
    <property type="component" value="Chromosome"/>
</dbReference>
<organism evidence="1 2">
    <name type="scientific">Rhodococcus antarcticus</name>
    <dbReference type="NCBI Taxonomy" id="2987751"/>
    <lineage>
        <taxon>Bacteria</taxon>
        <taxon>Bacillati</taxon>
        <taxon>Actinomycetota</taxon>
        <taxon>Actinomycetes</taxon>
        <taxon>Mycobacteriales</taxon>
        <taxon>Nocardiaceae</taxon>
        <taxon>Rhodococcus</taxon>
    </lineage>
</organism>
<dbReference type="PANTHER" id="PTHR43434">
    <property type="entry name" value="PHOSPHOGLYCOLATE PHOSPHATASE"/>
    <property type="match status" value="1"/>
</dbReference>
<dbReference type="InterPro" id="IPR050155">
    <property type="entry name" value="HAD-like_hydrolase_sf"/>
</dbReference>
<reference evidence="1" key="1">
    <citation type="submission" date="2022-10" db="EMBL/GenBank/DDBJ databases">
        <title>Rhodococcus sp.75.</title>
        <authorList>
            <person name="Sun M."/>
        </authorList>
    </citation>
    <scope>NUCLEOTIDE SEQUENCE</scope>
    <source>
        <strain evidence="1">75</strain>
    </source>
</reference>
<name>A0ABY6NWH3_9NOCA</name>
<sequence>MLVLLDLDGTLTDPYDGITRCVSYALEGLGLPRLGPRELRSFIGPPLQDQFASLGLDESEVGRAVALYRERFRDVGQFENRVYDGIPEALDALAAVPLRLAVATSKPTLFAQQIVEHFGLDVHLDLVAGATLDGSRRTKADVIQLALTTLAAAPGDAVMVGDREQDVVGARTVGLSSIGVTWGYAEGGKLETAGADQLAATPQELVDALVDRHGRLTGHTWSASARRPVSDPLSE</sequence>
<accession>A0ABY6NWH3</accession>
<dbReference type="InterPro" id="IPR023198">
    <property type="entry name" value="PGP-like_dom2"/>
</dbReference>
<keyword evidence="2" id="KW-1185">Reference proteome</keyword>
<proteinExistence type="predicted"/>
<dbReference type="Pfam" id="PF13419">
    <property type="entry name" value="HAD_2"/>
    <property type="match status" value="1"/>
</dbReference>